<evidence type="ECO:0000313" key="4">
    <source>
        <dbReference type="EMBL" id="CVK32846.1"/>
    </source>
</evidence>
<evidence type="ECO:0000313" key="5">
    <source>
        <dbReference type="EMBL" id="NQS77802.1"/>
    </source>
</evidence>
<reference evidence="4 6" key="1">
    <citation type="submission" date="2016-01" db="EMBL/GenBank/DDBJ databases">
        <authorList>
            <person name="Manzoor S."/>
        </authorList>
    </citation>
    <scope>NUCLEOTIDE SEQUENCE [LARGE SCALE GENOMIC DNA]</scope>
    <source>
        <strain evidence="4">Methanoculleus sp MAB1</strain>
    </source>
</reference>
<evidence type="ECO:0000256" key="1">
    <source>
        <dbReference type="ARBA" id="ARBA00022741"/>
    </source>
</evidence>
<sequence length="184" mass="19783">MKVIGIVGMPASGKGEVSRIARDLGIPVVVMGDAIRERVKKAGLPPTDANLGAMSGKLRSELGMDAIARITIPVIEATTAPVVLVDGIRGDYEVAAFRERFPEFTLIGIVSSFETRYARLANRGRSDDSLTAEELRARDERELGWGLGRALAQADYTVVNEGTLEEFVAEVRALLCRPAAGGRE</sequence>
<evidence type="ECO:0000313" key="6">
    <source>
        <dbReference type="Proteomes" id="UP000069850"/>
    </source>
</evidence>
<dbReference type="OMA" id="IGITGMP"/>
<dbReference type="Proteomes" id="UP000737555">
    <property type="component" value="Unassembled WGS sequence"/>
</dbReference>
<name>A0A0X3BKZ7_9EURY</name>
<dbReference type="RefSeq" id="WP_014867191.1">
    <property type="nucleotide sequence ID" value="NZ_JAHAVR010000004.1"/>
</dbReference>
<dbReference type="Proteomes" id="UP000069850">
    <property type="component" value="Chromosome 1"/>
</dbReference>
<dbReference type="Gene3D" id="3.40.50.300">
    <property type="entry name" value="P-loop containing nucleotide triphosphate hydrolases"/>
    <property type="match status" value="1"/>
</dbReference>
<keyword evidence="5" id="KW-0969">Cilium</keyword>
<dbReference type="HAMAP" id="MF_01111">
    <property type="entry name" value="UPF0200"/>
    <property type="match status" value="1"/>
</dbReference>
<keyword evidence="5" id="KW-0966">Cell projection</keyword>
<dbReference type="GeneID" id="27137462"/>
<dbReference type="InterPro" id="IPR022970">
    <property type="entry name" value="NTP_hydrolase-rel"/>
</dbReference>
<dbReference type="InterPro" id="IPR027417">
    <property type="entry name" value="P-loop_NTPase"/>
</dbReference>
<dbReference type="PANTHER" id="PTHR41930:SF1">
    <property type="entry name" value="DEPHOSPHO-COA KINASE"/>
    <property type="match status" value="1"/>
</dbReference>
<dbReference type="Pfam" id="PF13207">
    <property type="entry name" value="AAA_17"/>
    <property type="match status" value="1"/>
</dbReference>
<organism evidence="4 6">
    <name type="scientific">Methanoculleus bourgensis</name>
    <dbReference type="NCBI Taxonomy" id="83986"/>
    <lineage>
        <taxon>Archaea</taxon>
        <taxon>Methanobacteriati</taxon>
        <taxon>Methanobacteriota</taxon>
        <taxon>Stenosarchaea group</taxon>
        <taxon>Methanomicrobia</taxon>
        <taxon>Methanomicrobiales</taxon>
        <taxon>Methanomicrobiaceae</taxon>
        <taxon>Methanoculleus</taxon>
    </lineage>
</organism>
<keyword evidence="5" id="KW-0282">Flagellum</keyword>
<dbReference type="AlphaFoldDB" id="A0A0X3BKZ7"/>
<evidence type="ECO:0000256" key="3">
    <source>
        <dbReference type="HAMAP-Rule" id="MF_01111"/>
    </source>
</evidence>
<dbReference type="GO" id="GO:0005524">
    <property type="term" value="F:ATP binding"/>
    <property type="evidence" value="ECO:0007669"/>
    <property type="project" value="UniProtKB-UniRule"/>
</dbReference>
<keyword evidence="1 3" id="KW-0547">Nucleotide-binding</keyword>
<gene>
    <name evidence="5" type="primary">fliE</name>
    <name evidence="5" type="ORF">HQQ74_03650</name>
    <name evidence="4" type="ORF">MMAB1_1633</name>
</gene>
<comment type="similarity">
    <text evidence="3">Belongs to the UPF0200 family.</text>
</comment>
<dbReference type="OrthoDB" id="85381at2157"/>
<feature type="binding site" evidence="3">
    <location>
        <begin position="8"/>
        <end position="15"/>
    </location>
    <ligand>
        <name>ATP</name>
        <dbReference type="ChEBI" id="CHEBI:30616"/>
    </ligand>
</feature>
<dbReference type="GeneID" id="13355764"/>
<reference evidence="5" key="2">
    <citation type="submission" date="2020-05" db="EMBL/GenBank/DDBJ databases">
        <title>The first insight into the ecology of ammonia-tolerant syntrophic propionate oxidizing bacteria.</title>
        <authorList>
            <person name="Singh A."/>
            <person name="Schnurer A."/>
            <person name="Westerholm M."/>
        </authorList>
    </citation>
    <scope>NUCLEOTIDE SEQUENCE</scope>
    <source>
        <strain evidence="5">MAG54</strain>
    </source>
</reference>
<protein>
    <recommendedName>
        <fullName evidence="3">UPF0200 protein HQQ74_03650</fullName>
    </recommendedName>
</protein>
<proteinExistence type="inferred from homology"/>
<evidence type="ECO:0000256" key="2">
    <source>
        <dbReference type="ARBA" id="ARBA00022840"/>
    </source>
</evidence>
<dbReference type="PANTHER" id="PTHR41930">
    <property type="entry name" value="UPF0200 PROTEIN MJ1399"/>
    <property type="match status" value="1"/>
</dbReference>
<dbReference type="EMBL" id="LT158599">
    <property type="protein sequence ID" value="CVK32846.1"/>
    <property type="molecule type" value="Genomic_DNA"/>
</dbReference>
<dbReference type="SUPFAM" id="SSF52540">
    <property type="entry name" value="P-loop containing nucleoside triphosphate hydrolases"/>
    <property type="match status" value="1"/>
</dbReference>
<accession>A0A0X3BKZ7</accession>
<dbReference type="EMBL" id="JABMJE010000032">
    <property type="protein sequence ID" value="NQS77802.1"/>
    <property type="molecule type" value="Genomic_DNA"/>
</dbReference>
<keyword evidence="2 3" id="KW-0067">ATP-binding</keyword>
<dbReference type="KEGG" id="mema:MMAB1_1633"/>